<dbReference type="PANTHER" id="PTHR43279">
    <property type="entry name" value="CATECHOL-2,3-DIOXYGENASE"/>
    <property type="match status" value="1"/>
</dbReference>
<dbReference type="AlphaFoldDB" id="A0A3S4GGJ8"/>
<dbReference type="PANTHER" id="PTHR43279:SF1">
    <property type="entry name" value="CATECHOL-2,3-DIOXYGENASE"/>
    <property type="match status" value="1"/>
</dbReference>
<dbReference type="Proteomes" id="UP000268844">
    <property type="component" value="Unassembled WGS sequence"/>
</dbReference>
<reference evidence="2 3" key="1">
    <citation type="submission" date="2018-12" db="EMBL/GenBank/DDBJ databases">
        <authorList>
            <person name="Criscuolo A."/>
        </authorList>
    </citation>
    <scope>NUCLEOTIDE SEQUENCE [LARGE SCALE GENOMIC DNA]</scope>
    <source>
        <strain evidence="2">ACIP1116281</strain>
    </source>
</reference>
<evidence type="ECO:0000313" key="3">
    <source>
        <dbReference type="Proteomes" id="UP000268844"/>
    </source>
</evidence>
<dbReference type="OrthoDB" id="9792626at2"/>
<protein>
    <submittedName>
        <fullName evidence="2">Catechol-2,3-dioxygenase</fullName>
        <ecNumber evidence="2">1.13.11.2</ecNumber>
    </submittedName>
</protein>
<dbReference type="RefSeq" id="WP_126149644.1">
    <property type="nucleotide sequence ID" value="NZ_JBHTMH010000001.1"/>
</dbReference>
<name>A0A3S4GGJ8_9HYPH</name>
<evidence type="ECO:0000259" key="1">
    <source>
        <dbReference type="PROSITE" id="PS51819"/>
    </source>
</evidence>
<sequence length="276" mass="29831">MSRTATAPLQVGMVTLNVRDHNRVADYYRHLLGLERIGQDGTTVQLGVNGLALLELRGNAALVQRNPRSAGLFHTAFLMPDRQSLGVWLRHVATDRISVDGASDHLVSEAVYLHDPEGNGIEVYADRPRAQWDIDGKQITMSTEQLDIPSLLDLAPEKSWAGAPAGLIVGHMHLQVGDNAIAEPFYSGVLGTDITAHYPGASFYGAGGYHHQLATNIWSSRGAGPIPQNQTGLVGFELLADDDAQRSAILERAQSNQTTITDPWGLAITLNVARES</sequence>
<proteinExistence type="predicted"/>
<keyword evidence="3" id="KW-1185">Reference proteome</keyword>
<dbReference type="Gene3D" id="3.10.180.10">
    <property type="entry name" value="2,3-Dihydroxybiphenyl 1,2-Dioxygenase, domain 1"/>
    <property type="match status" value="2"/>
</dbReference>
<feature type="domain" description="VOC" evidence="1">
    <location>
        <begin position="10"/>
        <end position="126"/>
    </location>
</feature>
<organism evidence="2 3">
    <name type="scientific">Devosia equisanguinis</name>
    <dbReference type="NCBI Taxonomy" id="2490941"/>
    <lineage>
        <taxon>Bacteria</taxon>
        <taxon>Pseudomonadati</taxon>
        <taxon>Pseudomonadota</taxon>
        <taxon>Alphaproteobacteria</taxon>
        <taxon>Hyphomicrobiales</taxon>
        <taxon>Devosiaceae</taxon>
        <taxon>Devosia</taxon>
    </lineage>
</organism>
<dbReference type="GO" id="GO:0018577">
    <property type="term" value="F:catechol 2,3-dioxygenase activity"/>
    <property type="evidence" value="ECO:0007669"/>
    <property type="project" value="UniProtKB-EC"/>
</dbReference>
<dbReference type="EMBL" id="UZWD01000018">
    <property type="protein sequence ID" value="VDS04052.1"/>
    <property type="molecule type" value="Genomic_DNA"/>
</dbReference>
<evidence type="ECO:0000313" key="2">
    <source>
        <dbReference type="EMBL" id="VDS04052.1"/>
    </source>
</evidence>
<dbReference type="InterPro" id="IPR037523">
    <property type="entry name" value="VOC_core"/>
</dbReference>
<dbReference type="Pfam" id="PF00903">
    <property type="entry name" value="Glyoxalase"/>
    <property type="match status" value="2"/>
</dbReference>
<dbReference type="SUPFAM" id="SSF54593">
    <property type="entry name" value="Glyoxalase/Bleomycin resistance protein/Dihydroxybiphenyl dioxygenase"/>
    <property type="match status" value="2"/>
</dbReference>
<dbReference type="PROSITE" id="PS51819">
    <property type="entry name" value="VOC"/>
    <property type="match status" value="1"/>
</dbReference>
<keyword evidence="2" id="KW-0223">Dioxygenase</keyword>
<dbReference type="InterPro" id="IPR029068">
    <property type="entry name" value="Glyas_Bleomycin-R_OHBP_Dase"/>
</dbReference>
<dbReference type="EC" id="1.13.11.2" evidence="2"/>
<accession>A0A3S4GGJ8</accession>
<dbReference type="InterPro" id="IPR004360">
    <property type="entry name" value="Glyas_Fos-R_dOase_dom"/>
</dbReference>
<keyword evidence="2" id="KW-0560">Oxidoreductase</keyword>
<gene>
    <name evidence="2" type="primary">catE</name>
    <name evidence="2" type="ORF">DEVEQU_01183</name>
</gene>